<keyword evidence="3" id="KW-1185">Reference proteome</keyword>
<evidence type="ECO:0000313" key="3">
    <source>
        <dbReference type="Proteomes" id="UP000582643"/>
    </source>
</evidence>
<comment type="caution">
    <text evidence="2">The sequence shown here is derived from an EMBL/GenBank/DDBJ whole genome shotgun (WGS) entry which is preliminary data.</text>
</comment>
<dbReference type="AlphaFoldDB" id="A0A7W7U4Q0"/>
<dbReference type="EMBL" id="JACHJY010000009">
    <property type="protein sequence ID" value="MBB4984997.1"/>
    <property type="molecule type" value="Genomic_DNA"/>
</dbReference>
<sequence length="58" mass="6011">MSAPAVEAATVVSQRRRIAVGKKVGRGPFVVEMSEADKAAHAAASHVRTAPGTQRRAA</sequence>
<dbReference type="Proteomes" id="UP000582643">
    <property type="component" value="Unassembled WGS sequence"/>
</dbReference>
<gene>
    <name evidence="2" type="ORF">GGE06_005947</name>
</gene>
<feature type="region of interest" description="Disordered" evidence="1">
    <location>
        <begin position="37"/>
        <end position="58"/>
    </location>
</feature>
<evidence type="ECO:0000256" key="1">
    <source>
        <dbReference type="SAM" id="MobiDB-lite"/>
    </source>
</evidence>
<name>A0A7W7U4Q0_9ACTN</name>
<evidence type="ECO:0000313" key="2">
    <source>
        <dbReference type="EMBL" id="MBB4984997.1"/>
    </source>
</evidence>
<protein>
    <submittedName>
        <fullName evidence="2">Uncharacterized protein</fullName>
    </submittedName>
</protein>
<organism evidence="2 3">
    <name type="scientific">Streptomyces nymphaeiformis</name>
    <dbReference type="NCBI Taxonomy" id="2663842"/>
    <lineage>
        <taxon>Bacteria</taxon>
        <taxon>Bacillati</taxon>
        <taxon>Actinomycetota</taxon>
        <taxon>Actinomycetes</taxon>
        <taxon>Kitasatosporales</taxon>
        <taxon>Streptomycetaceae</taxon>
        <taxon>Streptomyces</taxon>
    </lineage>
</organism>
<proteinExistence type="predicted"/>
<dbReference type="RefSeq" id="WP_184932224.1">
    <property type="nucleotide sequence ID" value="NZ_JACHJY010000009.1"/>
</dbReference>
<accession>A0A7W7U4Q0</accession>
<reference evidence="2 3" key="1">
    <citation type="submission" date="2020-08" db="EMBL/GenBank/DDBJ databases">
        <title>Genomic Encyclopedia of Type Strains, Phase III (KMG-III): the genomes of soil and plant-associated and newly described type strains.</title>
        <authorList>
            <person name="Whitman W."/>
        </authorList>
    </citation>
    <scope>NUCLEOTIDE SEQUENCE [LARGE SCALE GENOMIC DNA]</scope>
    <source>
        <strain evidence="2 3">SFB5A</strain>
    </source>
</reference>